<dbReference type="Gene3D" id="2.40.50.140">
    <property type="entry name" value="Nucleic acid-binding proteins"/>
    <property type="match status" value="1"/>
</dbReference>
<evidence type="ECO:0000256" key="2">
    <source>
        <dbReference type="ARBA" id="ARBA00022692"/>
    </source>
</evidence>
<feature type="transmembrane region" description="Helical" evidence="6">
    <location>
        <begin position="304"/>
        <end position="331"/>
    </location>
</feature>
<feature type="domain" description="NfeD1b N-terminal" evidence="9">
    <location>
        <begin position="54"/>
        <end position="227"/>
    </location>
</feature>
<dbReference type="InterPro" id="IPR052165">
    <property type="entry name" value="Membrane_assoc_protease"/>
</dbReference>
<feature type="domain" description="NfeD integral membrane" evidence="8">
    <location>
        <begin position="269"/>
        <end position="385"/>
    </location>
</feature>
<sequence>MNIDRVTVRPRRYCREAIRIFALALVWGSAFLFSVAPTAGSERVALLLRLNGAVSPASADYLIRGIQLANERKVALVVLQMDTPGGLDTSMRDIVRAILASSVPVASYVAPSGARAASAGTYILYASHIAAMAPGTNLGAATPIALGGSGQDNGQNGDSKERQSPNAAEAKAVNDAAAYLRGLAELRNRNADWAEKAVRDAASLSSTAAEREKVIDFVALSVDELMAKANGRTVRAGGVDIRLDTTGLAVQSIEPDWRTRLLSVIADPNVALMLMVIGIYGLIFEFLTPGAVIPGTVGGICLLLGLYALALLPVSYAGVGLIVLAVALFVVEAHAPTFGILGLSGAVALVLGATILFDTDVPDLEVSRQVLVGIGVSALAFSLIVVRLAFGARRRAVATGAEQMIGISGKVSSWTGTTGYIVTHGERWSAASAEPLTDGDDVTVIARDGLTLEVTRDPHKNRGPQESKEKRR</sequence>
<dbReference type="InterPro" id="IPR056739">
    <property type="entry name" value="NfeD_membrane"/>
</dbReference>
<dbReference type="Pfam" id="PF01957">
    <property type="entry name" value="NfeD"/>
    <property type="match status" value="1"/>
</dbReference>
<dbReference type="Pfam" id="PF25145">
    <property type="entry name" value="NfeD1b_N"/>
    <property type="match status" value="1"/>
</dbReference>
<dbReference type="Proteomes" id="UP000277279">
    <property type="component" value="Unassembled WGS sequence"/>
</dbReference>
<name>A0A3R9CDD4_9HYPH</name>
<dbReference type="EMBL" id="RJJT01000001">
    <property type="protein sequence ID" value="RSB86667.1"/>
    <property type="molecule type" value="Genomic_DNA"/>
</dbReference>
<dbReference type="SUPFAM" id="SSF52096">
    <property type="entry name" value="ClpP/crotonase"/>
    <property type="match status" value="1"/>
</dbReference>
<dbReference type="CDD" id="cd07020">
    <property type="entry name" value="Clp_protease_NfeD_1"/>
    <property type="match status" value="1"/>
</dbReference>
<feature type="transmembrane region" description="Helical" evidence="6">
    <location>
        <begin position="261"/>
        <end position="284"/>
    </location>
</feature>
<protein>
    <submittedName>
        <fullName evidence="10">Nodulation protein NfeD</fullName>
    </submittedName>
</protein>
<organism evidence="10 11">
    <name type="scientific">Rhizobium pisi</name>
    <dbReference type="NCBI Taxonomy" id="574561"/>
    <lineage>
        <taxon>Bacteria</taxon>
        <taxon>Pseudomonadati</taxon>
        <taxon>Pseudomonadota</taxon>
        <taxon>Alphaproteobacteria</taxon>
        <taxon>Hyphomicrobiales</taxon>
        <taxon>Rhizobiaceae</taxon>
        <taxon>Rhizobium/Agrobacterium group</taxon>
        <taxon>Rhizobium</taxon>
    </lineage>
</organism>
<evidence type="ECO:0000256" key="4">
    <source>
        <dbReference type="ARBA" id="ARBA00023136"/>
    </source>
</evidence>
<evidence type="ECO:0000256" key="3">
    <source>
        <dbReference type="ARBA" id="ARBA00022989"/>
    </source>
</evidence>
<dbReference type="FunFam" id="3.90.226.10:FF:000089">
    <property type="entry name" value="Membrane-bound serine protease"/>
    <property type="match status" value="1"/>
</dbReference>
<gene>
    <name evidence="10" type="ORF">EFD55_01815</name>
</gene>
<feature type="compositionally biased region" description="Basic and acidic residues" evidence="5">
    <location>
        <begin position="454"/>
        <end position="472"/>
    </location>
</feature>
<dbReference type="GO" id="GO:0016020">
    <property type="term" value="C:membrane"/>
    <property type="evidence" value="ECO:0007669"/>
    <property type="project" value="UniProtKB-SubCell"/>
</dbReference>
<comment type="subcellular location">
    <subcellularLocation>
        <location evidence="1">Membrane</location>
        <topology evidence="1">Multi-pass membrane protein</topology>
    </subcellularLocation>
</comment>
<dbReference type="InterPro" id="IPR029045">
    <property type="entry name" value="ClpP/crotonase-like_dom_sf"/>
</dbReference>
<comment type="caution">
    <text evidence="10">The sequence shown here is derived from an EMBL/GenBank/DDBJ whole genome shotgun (WGS) entry which is preliminary data.</text>
</comment>
<evidence type="ECO:0000256" key="1">
    <source>
        <dbReference type="ARBA" id="ARBA00004141"/>
    </source>
</evidence>
<evidence type="ECO:0000313" key="10">
    <source>
        <dbReference type="EMBL" id="RSB86667.1"/>
    </source>
</evidence>
<dbReference type="OrthoDB" id="5289056at2"/>
<evidence type="ECO:0000259" key="7">
    <source>
        <dbReference type="Pfam" id="PF01957"/>
    </source>
</evidence>
<feature type="region of interest" description="Disordered" evidence="5">
    <location>
        <begin position="453"/>
        <end position="472"/>
    </location>
</feature>
<dbReference type="InterPro" id="IPR056738">
    <property type="entry name" value="NfeD1b_N"/>
</dbReference>
<dbReference type="AlphaFoldDB" id="A0A3R9CDD4"/>
<dbReference type="RefSeq" id="WP_125842699.1">
    <property type="nucleotide sequence ID" value="NZ_JACHXH010000001.1"/>
</dbReference>
<evidence type="ECO:0000313" key="11">
    <source>
        <dbReference type="Proteomes" id="UP000277279"/>
    </source>
</evidence>
<dbReference type="Pfam" id="PF24961">
    <property type="entry name" value="NfeD_membrane"/>
    <property type="match status" value="1"/>
</dbReference>
<accession>A0A3R9CDD4</accession>
<proteinExistence type="predicted"/>
<evidence type="ECO:0000256" key="6">
    <source>
        <dbReference type="SAM" id="Phobius"/>
    </source>
</evidence>
<feature type="transmembrane region" description="Helical" evidence="6">
    <location>
        <begin position="338"/>
        <end position="357"/>
    </location>
</feature>
<dbReference type="PANTHER" id="PTHR33507">
    <property type="entry name" value="INNER MEMBRANE PROTEIN YBBJ"/>
    <property type="match status" value="1"/>
</dbReference>
<evidence type="ECO:0000259" key="8">
    <source>
        <dbReference type="Pfam" id="PF24961"/>
    </source>
</evidence>
<reference evidence="10 11" key="1">
    <citation type="submission" date="2018-11" db="EMBL/GenBank/DDBJ databases">
        <authorList>
            <person name="Huo Y."/>
        </authorList>
    </citation>
    <scope>NUCLEOTIDE SEQUENCE [LARGE SCALE GENOMIC DNA]</scope>
    <source>
        <strain evidence="10 11">DSM 30132</strain>
    </source>
</reference>
<keyword evidence="2 6" id="KW-0812">Transmembrane</keyword>
<feature type="transmembrane region" description="Helical" evidence="6">
    <location>
        <begin position="369"/>
        <end position="390"/>
    </location>
</feature>
<feature type="region of interest" description="Disordered" evidence="5">
    <location>
        <begin position="147"/>
        <end position="168"/>
    </location>
</feature>
<feature type="domain" description="NfeD-like C-terminal" evidence="7">
    <location>
        <begin position="401"/>
        <end position="455"/>
    </location>
</feature>
<dbReference type="InterPro" id="IPR002810">
    <property type="entry name" value="NfeD-like_C"/>
</dbReference>
<dbReference type="PANTHER" id="PTHR33507:SF4">
    <property type="entry name" value="NODULATION COMPETITIVENESS PROTEIN NFED"/>
    <property type="match status" value="1"/>
</dbReference>
<dbReference type="InterPro" id="IPR012340">
    <property type="entry name" value="NA-bd_OB-fold"/>
</dbReference>
<evidence type="ECO:0000256" key="5">
    <source>
        <dbReference type="SAM" id="MobiDB-lite"/>
    </source>
</evidence>
<dbReference type="Gene3D" id="3.90.226.10">
    <property type="entry name" value="2-enoyl-CoA Hydratase, Chain A, domain 1"/>
    <property type="match status" value="1"/>
</dbReference>
<feature type="transmembrane region" description="Helical" evidence="6">
    <location>
        <begin position="20"/>
        <end position="40"/>
    </location>
</feature>
<keyword evidence="3 6" id="KW-1133">Transmembrane helix</keyword>
<evidence type="ECO:0000259" key="9">
    <source>
        <dbReference type="Pfam" id="PF25145"/>
    </source>
</evidence>
<keyword evidence="4 6" id="KW-0472">Membrane</keyword>
<dbReference type="SUPFAM" id="SSF141322">
    <property type="entry name" value="NfeD domain-like"/>
    <property type="match status" value="1"/>
</dbReference>